<evidence type="ECO:0000313" key="1">
    <source>
        <dbReference type="EMBL" id="OTF83531.1"/>
    </source>
</evidence>
<accession>A0A1Y3BRB5</accession>
<proteinExistence type="predicted"/>
<keyword evidence="2" id="KW-1185">Reference proteome</keyword>
<gene>
    <name evidence="1" type="ORF">BLA29_015314</name>
</gene>
<protein>
    <submittedName>
        <fullName evidence="1">Uncharacterized protein</fullName>
    </submittedName>
</protein>
<organism evidence="1 2">
    <name type="scientific">Euroglyphus maynei</name>
    <name type="common">Mayne's house dust mite</name>
    <dbReference type="NCBI Taxonomy" id="6958"/>
    <lineage>
        <taxon>Eukaryota</taxon>
        <taxon>Metazoa</taxon>
        <taxon>Ecdysozoa</taxon>
        <taxon>Arthropoda</taxon>
        <taxon>Chelicerata</taxon>
        <taxon>Arachnida</taxon>
        <taxon>Acari</taxon>
        <taxon>Acariformes</taxon>
        <taxon>Sarcoptiformes</taxon>
        <taxon>Astigmata</taxon>
        <taxon>Psoroptidia</taxon>
        <taxon>Analgoidea</taxon>
        <taxon>Pyroglyphidae</taxon>
        <taxon>Pyroglyphinae</taxon>
        <taxon>Euroglyphus</taxon>
    </lineage>
</organism>
<dbReference type="EMBL" id="MUJZ01003309">
    <property type="protein sequence ID" value="OTF83531.1"/>
    <property type="molecule type" value="Genomic_DNA"/>
</dbReference>
<name>A0A1Y3BRB5_EURMA</name>
<sequence length="47" mass="5571">MWHRQNHAVDPCRCTAANSNNNYCKRIRFSRHSAMPKRSKMTIHLDS</sequence>
<comment type="caution">
    <text evidence="1">The sequence shown here is derived from an EMBL/GenBank/DDBJ whole genome shotgun (WGS) entry which is preliminary data.</text>
</comment>
<dbReference type="Proteomes" id="UP000194236">
    <property type="component" value="Unassembled WGS sequence"/>
</dbReference>
<evidence type="ECO:0000313" key="2">
    <source>
        <dbReference type="Proteomes" id="UP000194236"/>
    </source>
</evidence>
<dbReference type="AlphaFoldDB" id="A0A1Y3BRB5"/>
<reference evidence="1 2" key="1">
    <citation type="submission" date="2017-03" db="EMBL/GenBank/DDBJ databases">
        <title>Genome Survey of Euroglyphus maynei.</title>
        <authorList>
            <person name="Arlian L.G."/>
            <person name="Morgan M.S."/>
            <person name="Rider S.D."/>
        </authorList>
    </citation>
    <scope>NUCLEOTIDE SEQUENCE [LARGE SCALE GENOMIC DNA]</scope>
    <source>
        <strain evidence="1">Arlian Lab</strain>
        <tissue evidence="1">Whole body</tissue>
    </source>
</reference>